<accession>A0AAP0K8G5</accession>
<reference evidence="1 2" key="1">
    <citation type="submission" date="2024-01" db="EMBL/GenBank/DDBJ databases">
        <title>Genome assemblies of Stephania.</title>
        <authorList>
            <person name="Yang L."/>
        </authorList>
    </citation>
    <scope>NUCLEOTIDE SEQUENCE [LARGE SCALE GENOMIC DNA]</scope>
    <source>
        <strain evidence="1">QJT</strain>
        <tissue evidence="1">Leaf</tissue>
    </source>
</reference>
<dbReference type="EMBL" id="JBBNAE010000002">
    <property type="protein sequence ID" value="KAK9146657.1"/>
    <property type="molecule type" value="Genomic_DNA"/>
</dbReference>
<dbReference type="AlphaFoldDB" id="A0AAP0K8G5"/>
<comment type="caution">
    <text evidence="1">The sequence shown here is derived from an EMBL/GenBank/DDBJ whole genome shotgun (WGS) entry which is preliminary data.</text>
</comment>
<proteinExistence type="predicted"/>
<name>A0AAP0K8G5_9MAGN</name>
<organism evidence="1 2">
    <name type="scientific">Stephania japonica</name>
    <dbReference type="NCBI Taxonomy" id="461633"/>
    <lineage>
        <taxon>Eukaryota</taxon>
        <taxon>Viridiplantae</taxon>
        <taxon>Streptophyta</taxon>
        <taxon>Embryophyta</taxon>
        <taxon>Tracheophyta</taxon>
        <taxon>Spermatophyta</taxon>
        <taxon>Magnoliopsida</taxon>
        <taxon>Ranunculales</taxon>
        <taxon>Menispermaceae</taxon>
        <taxon>Menispermoideae</taxon>
        <taxon>Cissampelideae</taxon>
        <taxon>Stephania</taxon>
    </lineage>
</organism>
<gene>
    <name evidence="1" type="ORF">Sjap_006560</name>
</gene>
<keyword evidence="2" id="KW-1185">Reference proteome</keyword>
<dbReference type="Proteomes" id="UP001417504">
    <property type="component" value="Unassembled WGS sequence"/>
</dbReference>
<evidence type="ECO:0000313" key="1">
    <source>
        <dbReference type="EMBL" id="KAK9146657.1"/>
    </source>
</evidence>
<sequence>MVVKGIQSSTQLDQSMDACLRTAQLYFKIRDHGRYNLQGETHSCKQSDSQHG</sequence>
<evidence type="ECO:0000313" key="2">
    <source>
        <dbReference type="Proteomes" id="UP001417504"/>
    </source>
</evidence>
<protein>
    <submittedName>
        <fullName evidence="1">Uncharacterized protein</fullName>
    </submittedName>
</protein>